<name>A0A9P4UNT2_9PEZI</name>
<evidence type="ECO:0000313" key="2">
    <source>
        <dbReference type="Proteomes" id="UP000799441"/>
    </source>
</evidence>
<accession>A0A9P4UNT2</accession>
<comment type="caution">
    <text evidence="1">The sequence shown here is derived from an EMBL/GenBank/DDBJ whole genome shotgun (WGS) entry which is preliminary data.</text>
</comment>
<feature type="non-terminal residue" evidence="1">
    <location>
        <position position="1"/>
    </location>
</feature>
<dbReference type="Proteomes" id="UP000799441">
    <property type="component" value="Unassembled WGS sequence"/>
</dbReference>
<evidence type="ECO:0000313" key="1">
    <source>
        <dbReference type="EMBL" id="KAF2722697.1"/>
    </source>
</evidence>
<organism evidence="1 2">
    <name type="scientific">Polychaeton citri CBS 116435</name>
    <dbReference type="NCBI Taxonomy" id="1314669"/>
    <lineage>
        <taxon>Eukaryota</taxon>
        <taxon>Fungi</taxon>
        <taxon>Dikarya</taxon>
        <taxon>Ascomycota</taxon>
        <taxon>Pezizomycotina</taxon>
        <taxon>Dothideomycetes</taxon>
        <taxon>Dothideomycetidae</taxon>
        <taxon>Capnodiales</taxon>
        <taxon>Capnodiaceae</taxon>
        <taxon>Polychaeton</taxon>
    </lineage>
</organism>
<sequence>WVQRTTMSDPAYFFKNIHSAAGDLTQRNLLSPKLYRWLQVQCIAAIQEAVADERRQRAPGVILAVGRIALSEITLGDQAVGQQIHRPAVVKMIELAGGVEALNLPKVVREHLFWAERLMA</sequence>
<gene>
    <name evidence="1" type="ORF">K431DRAFT_195012</name>
</gene>
<proteinExistence type="predicted"/>
<dbReference type="OrthoDB" id="4159781at2759"/>
<dbReference type="AlphaFoldDB" id="A0A9P4UNT2"/>
<reference evidence="1" key="1">
    <citation type="journal article" date="2020" name="Stud. Mycol.">
        <title>101 Dothideomycetes genomes: a test case for predicting lifestyles and emergence of pathogens.</title>
        <authorList>
            <person name="Haridas S."/>
            <person name="Albert R."/>
            <person name="Binder M."/>
            <person name="Bloem J."/>
            <person name="Labutti K."/>
            <person name="Salamov A."/>
            <person name="Andreopoulos B."/>
            <person name="Baker S."/>
            <person name="Barry K."/>
            <person name="Bills G."/>
            <person name="Bluhm B."/>
            <person name="Cannon C."/>
            <person name="Castanera R."/>
            <person name="Culley D."/>
            <person name="Daum C."/>
            <person name="Ezra D."/>
            <person name="Gonzalez J."/>
            <person name="Henrissat B."/>
            <person name="Kuo A."/>
            <person name="Liang C."/>
            <person name="Lipzen A."/>
            <person name="Lutzoni F."/>
            <person name="Magnuson J."/>
            <person name="Mondo S."/>
            <person name="Nolan M."/>
            <person name="Ohm R."/>
            <person name="Pangilinan J."/>
            <person name="Park H.-J."/>
            <person name="Ramirez L."/>
            <person name="Alfaro M."/>
            <person name="Sun H."/>
            <person name="Tritt A."/>
            <person name="Yoshinaga Y."/>
            <person name="Zwiers L.-H."/>
            <person name="Turgeon B."/>
            <person name="Goodwin S."/>
            <person name="Spatafora J."/>
            <person name="Crous P."/>
            <person name="Grigoriev I."/>
        </authorList>
    </citation>
    <scope>NUCLEOTIDE SEQUENCE</scope>
    <source>
        <strain evidence="1">CBS 116435</strain>
    </source>
</reference>
<dbReference type="EMBL" id="MU003781">
    <property type="protein sequence ID" value="KAF2722697.1"/>
    <property type="molecule type" value="Genomic_DNA"/>
</dbReference>
<protein>
    <submittedName>
        <fullName evidence="1">Uncharacterized protein</fullName>
    </submittedName>
</protein>
<keyword evidence="2" id="KW-1185">Reference proteome</keyword>
<feature type="non-terminal residue" evidence="1">
    <location>
        <position position="120"/>
    </location>
</feature>